<keyword evidence="3 6" id="KW-1015">Disulfide bond</keyword>
<dbReference type="EMBL" id="CAJVCH010531121">
    <property type="protein sequence ID" value="CAG7823947.1"/>
    <property type="molecule type" value="Genomic_DNA"/>
</dbReference>
<feature type="compositionally biased region" description="Polar residues" evidence="7">
    <location>
        <begin position="208"/>
        <end position="224"/>
    </location>
</feature>
<reference evidence="11" key="1">
    <citation type="submission" date="2021-06" db="EMBL/GenBank/DDBJ databases">
        <authorList>
            <person name="Hodson N. C."/>
            <person name="Mongue J. A."/>
            <person name="Jaron S. K."/>
        </authorList>
    </citation>
    <scope>NUCLEOTIDE SEQUENCE</scope>
</reference>
<gene>
    <name evidence="11" type="ORF">AFUS01_LOCUS34133</name>
</gene>
<dbReference type="GO" id="GO:0005509">
    <property type="term" value="F:calcium ion binding"/>
    <property type="evidence" value="ECO:0007669"/>
    <property type="project" value="InterPro"/>
</dbReference>
<dbReference type="PANTHER" id="PTHR13866:SF30">
    <property type="match status" value="1"/>
</dbReference>
<dbReference type="CDD" id="cd00104">
    <property type="entry name" value="KAZAL_FS"/>
    <property type="match status" value="1"/>
</dbReference>
<dbReference type="Proteomes" id="UP000708208">
    <property type="component" value="Unassembled WGS sequence"/>
</dbReference>
<keyword evidence="5" id="KW-0357">Heparan sulfate</keyword>
<dbReference type="PANTHER" id="PTHR13866">
    <property type="entry name" value="SPARC OSTEONECTIN"/>
    <property type="match status" value="1"/>
</dbReference>
<feature type="region of interest" description="Disordered" evidence="7">
    <location>
        <begin position="466"/>
        <end position="490"/>
    </location>
</feature>
<evidence type="ECO:0000256" key="5">
    <source>
        <dbReference type="ARBA" id="ARBA00023207"/>
    </source>
</evidence>
<evidence type="ECO:0000256" key="3">
    <source>
        <dbReference type="ARBA" id="ARBA00023157"/>
    </source>
</evidence>
<dbReference type="InterPro" id="IPR019577">
    <property type="entry name" value="SPARC/Testican_Ca-bd-dom"/>
</dbReference>
<feature type="disulfide bond" evidence="6">
    <location>
        <begin position="433"/>
        <end position="440"/>
    </location>
</feature>
<feature type="domain" description="Kazal-like" evidence="10">
    <location>
        <begin position="111"/>
        <end position="162"/>
    </location>
</feature>
<dbReference type="PROSITE" id="PS51162">
    <property type="entry name" value="THYROGLOBULIN_1_2"/>
    <property type="match status" value="1"/>
</dbReference>
<dbReference type="GO" id="GO:0050840">
    <property type="term" value="F:extracellular matrix binding"/>
    <property type="evidence" value="ECO:0007669"/>
    <property type="project" value="TreeGrafter"/>
</dbReference>
<evidence type="ECO:0000256" key="7">
    <source>
        <dbReference type="SAM" id="MobiDB-lite"/>
    </source>
</evidence>
<dbReference type="PROSITE" id="PS00484">
    <property type="entry name" value="THYROGLOBULIN_1_1"/>
    <property type="match status" value="1"/>
</dbReference>
<feature type="compositionally biased region" description="Basic and acidic residues" evidence="7">
    <location>
        <begin position="43"/>
        <end position="52"/>
    </location>
</feature>
<feature type="compositionally biased region" description="Acidic residues" evidence="7">
    <location>
        <begin position="470"/>
        <end position="482"/>
    </location>
</feature>
<dbReference type="AlphaFoldDB" id="A0A8J2PCN6"/>
<keyword evidence="2" id="KW-0654">Proteoglycan</keyword>
<keyword evidence="4" id="KW-0325">Glycoprotein</keyword>
<organism evidence="11 12">
    <name type="scientific">Allacma fusca</name>
    <dbReference type="NCBI Taxonomy" id="39272"/>
    <lineage>
        <taxon>Eukaryota</taxon>
        <taxon>Metazoa</taxon>
        <taxon>Ecdysozoa</taxon>
        <taxon>Arthropoda</taxon>
        <taxon>Hexapoda</taxon>
        <taxon>Collembola</taxon>
        <taxon>Symphypleona</taxon>
        <taxon>Sminthuridae</taxon>
        <taxon>Allacma</taxon>
    </lineage>
</organism>
<dbReference type="SMART" id="SM00280">
    <property type="entry name" value="KAZAL"/>
    <property type="match status" value="1"/>
</dbReference>
<dbReference type="Pfam" id="PF07648">
    <property type="entry name" value="Kazal_2"/>
    <property type="match status" value="1"/>
</dbReference>
<evidence type="ECO:0000256" key="4">
    <source>
        <dbReference type="ARBA" id="ARBA00023180"/>
    </source>
</evidence>
<feature type="domain" description="Thyroglobulin type-1" evidence="9">
    <location>
        <begin position="400"/>
        <end position="461"/>
    </location>
</feature>
<dbReference type="SMART" id="SM00211">
    <property type="entry name" value="TY"/>
    <property type="match status" value="1"/>
</dbReference>
<feature type="non-terminal residue" evidence="11">
    <location>
        <position position="1"/>
    </location>
</feature>
<evidence type="ECO:0000259" key="10">
    <source>
        <dbReference type="PROSITE" id="PS51465"/>
    </source>
</evidence>
<evidence type="ECO:0000256" key="1">
    <source>
        <dbReference type="ARBA" id="ARBA00022729"/>
    </source>
</evidence>
<dbReference type="PROSITE" id="PS50222">
    <property type="entry name" value="EF_HAND_2"/>
    <property type="match status" value="1"/>
</dbReference>
<feature type="disulfide bond" evidence="6">
    <location>
        <begin position="403"/>
        <end position="422"/>
    </location>
</feature>
<comment type="caution">
    <text evidence="6">Lacks conserved residue(s) required for the propagation of feature annotation.</text>
</comment>
<dbReference type="Pfam" id="PF10591">
    <property type="entry name" value="SPARC_Ca_bdg"/>
    <property type="match status" value="1"/>
</dbReference>
<dbReference type="InterPro" id="IPR002048">
    <property type="entry name" value="EF_hand_dom"/>
</dbReference>
<dbReference type="OrthoDB" id="8875634at2759"/>
<proteinExistence type="predicted"/>
<name>A0A8J2PCN6_9HEXA</name>
<sequence>DLCQALKCKKKELCLLEDEFTAVCVSKKELHKSGDVIVPKSKLKMETSKLEEDSKEYDEDEDYDSDYDDDDTDSNEDMFSASNKLDSKSFQSAMTSNIVSSVGSASSGSASSNYKSCTPCPVVKPTFLCGSDNRTYSSLCRLDYHNCIQTSQVTVACKGFCPCKVQDELLEKKQAEADRKNRFMQKYKKTVKLEQEQGKLNKSRQKFSKNSYSNGNALKQSNQDSNGIFSNNNNNIEFSSVSAAPFNSLAPNKDRYYSKNKDYMSMMNKKISSDKQRSHNDVVNTKPILPRDCNEDALESMGNRLLDWFSVVMADTQKRKLNRRRSNNQVHFPGECKAEVQWMFQHLNSDEDNQLSLQELFDLENDRNEKCIKPFIDRCDADKDIFISPDEWCKCFAKSDRPCTAVRRKTGNGLLGSYTPQCDADGYYKSMQCHTSIGLCWCVDKHGVEFANTRTRGKPNCGSFSTRDDNDLDDDDDTDIEGSSDGPLEI</sequence>
<accession>A0A8J2PCN6</accession>
<evidence type="ECO:0000259" key="8">
    <source>
        <dbReference type="PROSITE" id="PS50222"/>
    </source>
</evidence>
<evidence type="ECO:0008006" key="13">
    <source>
        <dbReference type="Google" id="ProtNLM"/>
    </source>
</evidence>
<keyword evidence="12" id="KW-1185">Reference proteome</keyword>
<evidence type="ECO:0000313" key="12">
    <source>
        <dbReference type="Proteomes" id="UP000708208"/>
    </source>
</evidence>
<evidence type="ECO:0000259" key="9">
    <source>
        <dbReference type="PROSITE" id="PS51162"/>
    </source>
</evidence>
<protein>
    <recommendedName>
        <fullName evidence="13">Testican-2</fullName>
    </recommendedName>
</protein>
<dbReference type="GO" id="GO:0005518">
    <property type="term" value="F:collagen binding"/>
    <property type="evidence" value="ECO:0007669"/>
    <property type="project" value="TreeGrafter"/>
</dbReference>
<evidence type="ECO:0000313" key="11">
    <source>
        <dbReference type="EMBL" id="CAG7823947.1"/>
    </source>
</evidence>
<evidence type="ECO:0000256" key="6">
    <source>
        <dbReference type="PROSITE-ProRule" id="PRU00500"/>
    </source>
</evidence>
<feature type="region of interest" description="Disordered" evidence="7">
    <location>
        <begin position="194"/>
        <end position="230"/>
    </location>
</feature>
<dbReference type="PROSITE" id="PS51465">
    <property type="entry name" value="KAZAL_2"/>
    <property type="match status" value="1"/>
</dbReference>
<feature type="compositionally biased region" description="Acidic residues" evidence="7">
    <location>
        <begin position="53"/>
        <end position="76"/>
    </location>
</feature>
<dbReference type="InterPro" id="IPR000716">
    <property type="entry name" value="Thyroglobulin_1"/>
</dbReference>
<keyword evidence="1" id="KW-0732">Signal</keyword>
<evidence type="ECO:0000256" key="2">
    <source>
        <dbReference type="ARBA" id="ARBA00022974"/>
    </source>
</evidence>
<comment type="caution">
    <text evidence="11">The sequence shown here is derived from an EMBL/GenBank/DDBJ whole genome shotgun (WGS) entry which is preliminary data.</text>
</comment>
<dbReference type="Pfam" id="PF00086">
    <property type="entry name" value="Thyroglobulin_1"/>
    <property type="match status" value="1"/>
</dbReference>
<dbReference type="InterPro" id="IPR002350">
    <property type="entry name" value="Kazal_dom"/>
</dbReference>
<feature type="region of interest" description="Disordered" evidence="7">
    <location>
        <begin position="42"/>
        <end position="78"/>
    </location>
</feature>
<feature type="domain" description="EF-hand" evidence="8">
    <location>
        <begin position="367"/>
        <end position="402"/>
    </location>
</feature>
<dbReference type="GO" id="GO:0005615">
    <property type="term" value="C:extracellular space"/>
    <property type="evidence" value="ECO:0007669"/>
    <property type="project" value="TreeGrafter"/>
</dbReference>
<dbReference type="CDD" id="cd00191">
    <property type="entry name" value="TY"/>
    <property type="match status" value="1"/>
</dbReference>